<dbReference type="Pfam" id="PF25601">
    <property type="entry name" value="AAA_lid_14"/>
    <property type="match status" value="1"/>
</dbReference>
<dbReference type="SUPFAM" id="SSF52540">
    <property type="entry name" value="P-loop containing nucleoside triphosphate hydrolases"/>
    <property type="match status" value="1"/>
</dbReference>
<evidence type="ECO:0000256" key="7">
    <source>
        <dbReference type="PROSITE-ProRule" id="PRU00169"/>
    </source>
</evidence>
<dbReference type="PROSITE" id="PS00676">
    <property type="entry name" value="SIGMA54_INTERACT_2"/>
    <property type="match status" value="1"/>
</dbReference>
<dbReference type="InterPro" id="IPR009057">
    <property type="entry name" value="Homeodomain-like_sf"/>
</dbReference>
<proteinExistence type="predicted"/>
<evidence type="ECO:0000256" key="5">
    <source>
        <dbReference type="ARBA" id="ARBA00023125"/>
    </source>
</evidence>
<keyword evidence="4" id="KW-0805">Transcription regulation</keyword>
<name>A0A4U1JD41_9BACT</name>
<dbReference type="AlphaFoldDB" id="A0A4U1JD41"/>
<evidence type="ECO:0000256" key="3">
    <source>
        <dbReference type="ARBA" id="ARBA00022840"/>
    </source>
</evidence>
<dbReference type="PROSITE" id="PS50110">
    <property type="entry name" value="RESPONSE_REGULATORY"/>
    <property type="match status" value="1"/>
</dbReference>
<dbReference type="InterPro" id="IPR001789">
    <property type="entry name" value="Sig_transdc_resp-reg_receiver"/>
</dbReference>
<dbReference type="Pfam" id="PF02954">
    <property type="entry name" value="HTH_8"/>
    <property type="match status" value="1"/>
</dbReference>
<comment type="caution">
    <text evidence="11">The sequence shown here is derived from an EMBL/GenBank/DDBJ whole genome shotgun (WGS) entry which is preliminary data.</text>
</comment>
<dbReference type="GO" id="GO:0006355">
    <property type="term" value="P:regulation of DNA-templated transcription"/>
    <property type="evidence" value="ECO:0007669"/>
    <property type="project" value="InterPro"/>
</dbReference>
<evidence type="ECO:0000256" key="4">
    <source>
        <dbReference type="ARBA" id="ARBA00023015"/>
    </source>
</evidence>
<protein>
    <submittedName>
        <fullName evidence="11">Sigma-54-dependent Fis family transcriptional regulator</fullName>
    </submittedName>
</protein>
<feature type="region of interest" description="Disordered" evidence="8">
    <location>
        <begin position="404"/>
        <end position="447"/>
    </location>
</feature>
<dbReference type="Pfam" id="PF00158">
    <property type="entry name" value="Sigma54_activat"/>
    <property type="match status" value="1"/>
</dbReference>
<keyword evidence="2" id="KW-0547">Nucleotide-binding</keyword>
<evidence type="ECO:0000256" key="6">
    <source>
        <dbReference type="ARBA" id="ARBA00023163"/>
    </source>
</evidence>
<dbReference type="Pfam" id="PF00072">
    <property type="entry name" value="Response_reg"/>
    <property type="match status" value="1"/>
</dbReference>
<organism evidence="11 12">
    <name type="scientific">Polyangium fumosum</name>
    <dbReference type="NCBI Taxonomy" id="889272"/>
    <lineage>
        <taxon>Bacteria</taxon>
        <taxon>Pseudomonadati</taxon>
        <taxon>Myxococcota</taxon>
        <taxon>Polyangia</taxon>
        <taxon>Polyangiales</taxon>
        <taxon>Polyangiaceae</taxon>
        <taxon>Polyangium</taxon>
    </lineage>
</organism>
<evidence type="ECO:0000259" key="10">
    <source>
        <dbReference type="PROSITE" id="PS50110"/>
    </source>
</evidence>
<evidence type="ECO:0000313" key="11">
    <source>
        <dbReference type="EMBL" id="TKD08589.1"/>
    </source>
</evidence>
<evidence type="ECO:0000313" key="12">
    <source>
        <dbReference type="Proteomes" id="UP000309215"/>
    </source>
</evidence>
<dbReference type="InterPro" id="IPR011006">
    <property type="entry name" value="CheY-like_superfamily"/>
</dbReference>
<dbReference type="InterPro" id="IPR027417">
    <property type="entry name" value="P-loop_NTPase"/>
</dbReference>
<reference evidence="11 12" key="1">
    <citation type="submission" date="2019-04" db="EMBL/GenBank/DDBJ databases">
        <authorList>
            <person name="Li Y."/>
            <person name="Wang J."/>
        </authorList>
    </citation>
    <scope>NUCLEOTIDE SEQUENCE [LARGE SCALE GENOMIC DNA]</scope>
    <source>
        <strain evidence="11 12">DSM 14668</strain>
    </source>
</reference>
<dbReference type="Proteomes" id="UP000309215">
    <property type="component" value="Unassembled WGS sequence"/>
</dbReference>
<dbReference type="FunFam" id="3.40.50.300:FF:000006">
    <property type="entry name" value="DNA-binding transcriptional regulator NtrC"/>
    <property type="match status" value="1"/>
</dbReference>
<evidence type="ECO:0000256" key="8">
    <source>
        <dbReference type="SAM" id="MobiDB-lite"/>
    </source>
</evidence>
<dbReference type="Gene3D" id="3.40.50.300">
    <property type="entry name" value="P-loop containing nucleotide triphosphate hydrolases"/>
    <property type="match status" value="1"/>
</dbReference>
<dbReference type="SMART" id="SM00382">
    <property type="entry name" value="AAA"/>
    <property type="match status" value="1"/>
</dbReference>
<dbReference type="GO" id="GO:0043565">
    <property type="term" value="F:sequence-specific DNA binding"/>
    <property type="evidence" value="ECO:0007669"/>
    <property type="project" value="InterPro"/>
</dbReference>
<keyword evidence="5" id="KW-0238">DNA-binding</keyword>
<dbReference type="PANTHER" id="PTHR32071:SF17">
    <property type="entry name" value="TRANSCRIPTIONAL REGULATOR (NTRC FAMILY)"/>
    <property type="match status" value="1"/>
</dbReference>
<dbReference type="GO" id="GO:0000160">
    <property type="term" value="P:phosphorelay signal transduction system"/>
    <property type="evidence" value="ECO:0007669"/>
    <property type="project" value="InterPro"/>
</dbReference>
<keyword evidence="3" id="KW-0067">ATP-binding</keyword>
<feature type="modified residue" description="4-aspartylphosphate" evidence="7">
    <location>
        <position position="74"/>
    </location>
</feature>
<dbReference type="Gene3D" id="1.10.8.60">
    <property type="match status" value="1"/>
</dbReference>
<keyword evidence="6" id="KW-0804">Transcription</keyword>
<dbReference type="InterPro" id="IPR002078">
    <property type="entry name" value="Sigma_54_int"/>
</dbReference>
<dbReference type="InterPro" id="IPR025943">
    <property type="entry name" value="Sigma_54_int_dom_ATP-bd_2"/>
</dbReference>
<dbReference type="InterPro" id="IPR003593">
    <property type="entry name" value="AAA+_ATPase"/>
</dbReference>
<evidence type="ECO:0000256" key="2">
    <source>
        <dbReference type="ARBA" id="ARBA00022741"/>
    </source>
</evidence>
<dbReference type="InterPro" id="IPR025944">
    <property type="entry name" value="Sigma_54_int_dom_CS"/>
</dbReference>
<dbReference type="Gene3D" id="3.40.50.2300">
    <property type="match status" value="1"/>
</dbReference>
<dbReference type="PANTHER" id="PTHR32071">
    <property type="entry name" value="TRANSCRIPTIONAL REGULATORY PROTEIN"/>
    <property type="match status" value="1"/>
</dbReference>
<dbReference type="Gene3D" id="1.10.10.60">
    <property type="entry name" value="Homeodomain-like"/>
    <property type="match status" value="1"/>
</dbReference>
<sequence>MESSFVTPQAAPGEALGAAVAPTVLVVDDERNIRRTLDLVLRGEGYEVIEAESGEQALEILANGGRPVDLAIIDLLLPGMGGLELLERIRRDEATRSLPVVAISGHATVHDAVKAIKLGAGDFFEKPVSRERVLVSVKNALYSSELARKVRDLEAELLARYEMIGRAPVMQKLYKEIDRVAPTKASVLITGESGTGKELVSRAIHRLSPRIAGPFVKVNCAAIPRELIESELFGHERGAFTGAQSRKRGFFEQAHGGTLFLDEIGDMEPSAQAKVLRALQSGEISRLGSERTLQVDVRVLAATNKDLSREVSASRFREDLFFRLAVFPIRVPSLRERMEDIRPLADAFMASFCKENGLKTKRMDPAVHVALERRSFPGNVRELKNVIERAAILSGDTVTIADLPEDPHASPFDDDLQTPEAPDASEPMRTPPGPLPPSIEAIPRTEGGRRLTLREFRDQAERRYIIEVLQSLDWNISRAAIVLGVERTNLHKKIRAYDIRRG</sequence>
<dbReference type="PRINTS" id="PR01590">
    <property type="entry name" value="HTHFIS"/>
</dbReference>
<dbReference type="InterPro" id="IPR002197">
    <property type="entry name" value="HTH_Fis"/>
</dbReference>
<dbReference type="PROSITE" id="PS00675">
    <property type="entry name" value="SIGMA54_INTERACT_1"/>
    <property type="match status" value="1"/>
</dbReference>
<dbReference type="PROSITE" id="PS50045">
    <property type="entry name" value="SIGMA54_INTERACT_4"/>
    <property type="match status" value="1"/>
</dbReference>
<dbReference type="RefSeq" id="WP_136929684.1">
    <property type="nucleotide sequence ID" value="NZ_SSMQ01000013.1"/>
</dbReference>
<keyword evidence="12" id="KW-1185">Reference proteome</keyword>
<dbReference type="OrthoDB" id="9763792at2"/>
<dbReference type="GO" id="GO:0005524">
    <property type="term" value="F:ATP binding"/>
    <property type="evidence" value="ECO:0007669"/>
    <property type="project" value="UniProtKB-KW"/>
</dbReference>
<dbReference type="InterPro" id="IPR025662">
    <property type="entry name" value="Sigma_54_int_dom_ATP-bd_1"/>
</dbReference>
<feature type="domain" description="Response regulatory" evidence="10">
    <location>
        <begin position="23"/>
        <end position="141"/>
    </location>
</feature>
<dbReference type="SUPFAM" id="SSF46689">
    <property type="entry name" value="Homeodomain-like"/>
    <property type="match status" value="1"/>
</dbReference>
<dbReference type="EMBL" id="SSMQ01000013">
    <property type="protein sequence ID" value="TKD08589.1"/>
    <property type="molecule type" value="Genomic_DNA"/>
</dbReference>
<dbReference type="InterPro" id="IPR058031">
    <property type="entry name" value="AAA_lid_NorR"/>
</dbReference>
<evidence type="ECO:0000259" key="9">
    <source>
        <dbReference type="PROSITE" id="PS50045"/>
    </source>
</evidence>
<dbReference type="CDD" id="cd00009">
    <property type="entry name" value="AAA"/>
    <property type="match status" value="1"/>
</dbReference>
<gene>
    <name evidence="11" type="ORF">E8A74_14995</name>
</gene>
<dbReference type="SMART" id="SM00448">
    <property type="entry name" value="REC"/>
    <property type="match status" value="1"/>
</dbReference>
<accession>A0A4U1JD41</accession>
<feature type="domain" description="Sigma-54 factor interaction" evidence="9">
    <location>
        <begin position="163"/>
        <end position="392"/>
    </location>
</feature>
<dbReference type="SUPFAM" id="SSF52172">
    <property type="entry name" value="CheY-like"/>
    <property type="match status" value="1"/>
</dbReference>
<dbReference type="PROSITE" id="PS00688">
    <property type="entry name" value="SIGMA54_INTERACT_3"/>
    <property type="match status" value="1"/>
</dbReference>
<evidence type="ECO:0000256" key="1">
    <source>
        <dbReference type="ARBA" id="ARBA00022553"/>
    </source>
</evidence>
<keyword evidence="1 7" id="KW-0597">Phosphoprotein</keyword>